<keyword evidence="3" id="KW-1185">Reference proteome</keyword>
<dbReference type="HOGENOM" id="CLU_528022_0_0_1"/>
<dbReference type="KEGG" id="scm:SCHCO_02196175"/>
<organism evidence="3">
    <name type="scientific">Schizophyllum commune (strain H4-8 / FGSC 9210)</name>
    <name type="common">Split gill fungus</name>
    <dbReference type="NCBI Taxonomy" id="578458"/>
    <lineage>
        <taxon>Eukaryota</taxon>
        <taxon>Fungi</taxon>
        <taxon>Dikarya</taxon>
        <taxon>Basidiomycota</taxon>
        <taxon>Agaricomycotina</taxon>
        <taxon>Agaricomycetes</taxon>
        <taxon>Agaricomycetidae</taxon>
        <taxon>Agaricales</taxon>
        <taxon>Schizophyllaceae</taxon>
        <taxon>Schizophyllum</taxon>
    </lineage>
</organism>
<dbReference type="GeneID" id="9586449"/>
<dbReference type="EMBL" id="GL377304">
    <property type="protein sequence ID" value="EFI98984.1"/>
    <property type="molecule type" value="Genomic_DNA"/>
</dbReference>
<dbReference type="InParanoid" id="D8Q061"/>
<protein>
    <recommendedName>
        <fullName evidence="4">F-box domain-containing protein</fullName>
    </recommendedName>
</protein>
<accession>D8Q061</accession>
<feature type="coiled-coil region" evidence="1">
    <location>
        <begin position="53"/>
        <end position="80"/>
    </location>
</feature>
<dbReference type="AlphaFoldDB" id="D8Q061"/>
<proteinExistence type="predicted"/>
<evidence type="ECO:0008006" key="4">
    <source>
        <dbReference type="Google" id="ProtNLM"/>
    </source>
</evidence>
<keyword evidence="1" id="KW-0175">Coiled coil</keyword>
<dbReference type="RefSeq" id="XP_003033887.1">
    <property type="nucleotide sequence ID" value="XM_003033841.1"/>
</dbReference>
<evidence type="ECO:0000313" key="3">
    <source>
        <dbReference type="Proteomes" id="UP000007431"/>
    </source>
</evidence>
<evidence type="ECO:0000313" key="2">
    <source>
        <dbReference type="EMBL" id="EFI98984.1"/>
    </source>
</evidence>
<name>D8Q061_SCHCM</name>
<reference evidence="2 3" key="1">
    <citation type="journal article" date="2010" name="Nat. Biotechnol.">
        <title>Genome sequence of the model mushroom Schizophyllum commune.</title>
        <authorList>
            <person name="Ohm R.A."/>
            <person name="de Jong J.F."/>
            <person name="Lugones L.G."/>
            <person name="Aerts A."/>
            <person name="Kothe E."/>
            <person name="Stajich J.E."/>
            <person name="de Vries R.P."/>
            <person name="Record E."/>
            <person name="Levasseur A."/>
            <person name="Baker S.E."/>
            <person name="Bartholomew K.A."/>
            <person name="Coutinho P.M."/>
            <person name="Erdmann S."/>
            <person name="Fowler T.J."/>
            <person name="Gathman A.C."/>
            <person name="Lombard V."/>
            <person name="Henrissat B."/>
            <person name="Knabe N."/>
            <person name="Kuees U."/>
            <person name="Lilly W.W."/>
            <person name="Lindquist E."/>
            <person name="Lucas S."/>
            <person name="Magnuson J.K."/>
            <person name="Piumi F."/>
            <person name="Raudaskoski M."/>
            <person name="Salamov A."/>
            <person name="Schmutz J."/>
            <person name="Schwarze F.W.M.R."/>
            <person name="vanKuyk P.A."/>
            <person name="Horton J.S."/>
            <person name="Grigoriev I.V."/>
            <person name="Woesten H.A.B."/>
        </authorList>
    </citation>
    <scope>NUCLEOTIDE SEQUENCE [LARGE SCALE GENOMIC DNA]</scope>
    <source>
        <strain evidence="3">H4-8 / FGSC 9210</strain>
    </source>
</reference>
<sequence>MHILQEVPTTTILCAKCANTISVNVGTPELILRARSEYTPFTTDETSALSYNLERAYDDLRRCEREIACLEGTLHALRQSQSALQLTTECINALLSPVRKLPTELLREIASYTLPSRWWTDRIAKHPWNFTQVCRSWRSAAISITWAWAQIRFPDWPHTQIANRCDSIRSAVWRYLMRAAQTHSPLRILGLRDAHLRDGWIEVLLSVHSECIHTLEMTTRDDKLPFTYHLPTLQRLIVHGELLEKVDAPDIRIVDLYGANPHNIQLPWANLRAFKMRRYISTKDLEVLCACTQLEVLSLSDEIMGIQYDSDPLVLPALHTLEIGGAAAEVCPHLVAPNLQHFILNMASDDNYTWHVELHRPALQLLEGVLPPVTSLTLRNMDTYDFENIPVRELLAMPRALRKVSAVVETDYPLQSSTQMMYRDLVEVLCWDEACPTLPHLTEVDLVGGMRDIPWSSEDVALVMRLLESRASGGATGGCARLERLNIRTPFAPCPIATPAEPGGAVRNLNGQSVVSIDMQCLGEPVEGFDIEAALR</sequence>
<dbReference type="Proteomes" id="UP000007431">
    <property type="component" value="Unassembled WGS sequence"/>
</dbReference>
<gene>
    <name evidence="2" type="ORF">SCHCODRAFT_106966</name>
</gene>
<evidence type="ECO:0000256" key="1">
    <source>
        <dbReference type="SAM" id="Coils"/>
    </source>
</evidence>
<dbReference type="OrthoDB" id="3365698at2759"/>
<feature type="non-terminal residue" evidence="2">
    <location>
        <position position="536"/>
    </location>
</feature>
<dbReference type="VEuPathDB" id="FungiDB:SCHCODRAFT_02196175"/>